<feature type="compositionally biased region" description="Polar residues" evidence="10">
    <location>
        <begin position="491"/>
        <end position="503"/>
    </location>
</feature>
<keyword evidence="8" id="KW-0333">Golgi apparatus</keyword>
<dbReference type="PANTHER" id="PTHR45905">
    <property type="entry name" value="GOLGI-LOCALIZED, GAMMA-ADAPTIN EAR CONTAINING, ARF BINDING PROTEIN"/>
    <property type="match status" value="1"/>
</dbReference>
<dbReference type="GO" id="GO:0031267">
    <property type="term" value="F:small GTPase binding"/>
    <property type="evidence" value="ECO:0007669"/>
    <property type="project" value="InterPro"/>
</dbReference>
<dbReference type="EMBL" id="OZ035840">
    <property type="protein sequence ID" value="CAL1588447.1"/>
    <property type="molecule type" value="Genomic_DNA"/>
</dbReference>
<dbReference type="GO" id="GO:0006886">
    <property type="term" value="P:intracellular protein transport"/>
    <property type="evidence" value="ECO:0007669"/>
    <property type="project" value="InterPro"/>
</dbReference>
<dbReference type="GO" id="GO:0035091">
    <property type="term" value="F:phosphatidylinositol binding"/>
    <property type="evidence" value="ECO:0007669"/>
    <property type="project" value="InterPro"/>
</dbReference>
<feature type="domain" description="GAE" evidence="12">
    <location>
        <begin position="542"/>
        <end position="663"/>
    </location>
</feature>
<feature type="region of interest" description="Disordered" evidence="10">
    <location>
        <begin position="491"/>
        <end position="522"/>
    </location>
</feature>
<organism evidence="14 15">
    <name type="scientific">Knipowitschia caucasica</name>
    <name type="common">Caucasian dwarf goby</name>
    <name type="synonym">Pomatoschistus caucasicus</name>
    <dbReference type="NCBI Taxonomy" id="637954"/>
    <lineage>
        <taxon>Eukaryota</taxon>
        <taxon>Metazoa</taxon>
        <taxon>Chordata</taxon>
        <taxon>Craniata</taxon>
        <taxon>Vertebrata</taxon>
        <taxon>Euteleostomi</taxon>
        <taxon>Actinopterygii</taxon>
        <taxon>Neopterygii</taxon>
        <taxon>Teleostei</taxon>
        <taxon>Neoteleostei</taxon>
        <taxon>Acanthomorphata</taxon>
        <taxon>Gobiaria</taxon>
        <taxon>Gobiiformes</taxon>
        <taxon>Gobioidei</taxon>
        <taxon>Gobiidae</taxon>
        <taxon>Gobiinae</taxon>
        <taxon>Knipowitschia</taxon>
    </lineage>
</organism>
<dbReference type="GO" id="GO:0006893">
    <property type="term" value="P:Golgi to plasma membrane transport"/>
    <property type="evidence" value="ECO:0007669"/>
    <property type="project" value="TreeGrafter"/>
</dbReference>
<evidence type="ECO:0000256" key="2">
    <source>
        <dbReference type="ARBA" id="ARBA00004220"/>
    </source>
</evidence>
<dbReference type="GO" id="GO:0005802">
    <property type="term" value="C:trans-Golgi network"/>
    <property type="evidence" value="ECO:0007669"/>
    <property type="project" value="InterPro"/>
</dbReference>
<keyword evidence="6" id="KW-0832">Ubl conjugation</keyword>
<dbReference type="PROSITE" id="PS50909">
    <property type="entry name" value="GAT"/>
    <property type="match status" value="1"/>
</dbReference>
<dbReference type="GO" id="GO:0034394">
    <property type="term" value="P:protein localization to cell surface"/>
    <property type="evidence" value="ECO:0007669"/>
    <property type="project" value="TreeGrafter"/>
</dbReference>
<evidence type="ECO:0000313" key="14">
    <source>
        <dbReference type="EMBL" id="CAL1588447.1"/>
    </source>
</evidence>
<evidence type="ECO:0000256" key="1">
    <source>
        <dbReference type="ARBA" id="ARBA00004150"/>
    </source>
</evidence>
<dbReference type="Pfam" id="PF18308">
    <property type="entry name" value="GGA_N-GAT"/>
    <property type="match status" value="1"/>
</dbReference>
<evidence type="ECO:0000256" key="3">
    <source>
        <dbReference type="ARBA" id="ARBA00008099"/>
    </source>
</evidence>
<dbReference type="InterPro" id="IPR008153">
    <property type="entry name" value="GAE_dom"/>
</dbReference>
<dbReference type="InterPro" id="IPR013041">
    <property type="entry name" value="Clathrin_app_Ig-like_sf"/>
</dbReference>
<feature type="domain" description="VHS" evidence="11">
    <location>
        <begin position="16"/>
        <end position="146"/>
    </location>
</feature>
<comment type="similarity">
    <text evidence="3">Belongs to the GGA protein family.</text>
</comment>
<dbReference type="FunFam" id="2.60.40.1230:FF:000001">
    <property type="entry name" value="ADP-ribosylation factor-binding protein GGA1 isoform 1"/>
    <property type="match status" value="1"/>
</dbReference>
<dbReference type="SUPFAM" id="SSF89009">
    <property type="entry name" value="GAT-like domain"/>
    <property type="match status" value="1"/>
</dbReference>
<evidence type="ECO:0000256" key="6">
    <source>
        <dbReference type="ARBA" id="ARBA00022843"/>
    </source>
</evidence>
<keyword evidence="15" id="KW-1185">Reference proteome</keyword>
<dbReference type="Pfam" id="PF02883">
    <property type="entry name" value="Alpha_adaptinC2"/>
    <property type="match status" value="1"/>
</dbReference>
<dbReference type="Gene3D" id="1.20.5.170">
    <property type="match status" value="1"/>
</dbReference>
<dbReference type="PROSITE" id="PS50179">
    <property type="entry name" value="VHS"/>
    <property type="match status" value="1"/>
</dbReference>
<evidence type="ECO:0000256" key="5">
    <source>
        <dbReference type="ARBA" id="ARBA00022753"/>
    </source>
</evidence>
<dbReference type="InterPro" id="IPR008942">
    <property type="entry name" value="ENTH_VHS"/>
</dbReference>
<evidence type="ECO:0000256" key="10">
    <source>
        <dbReference type="SAM" id="MobiDB-lite"/>
    </source>
</evidence>
<feature type="compositionally biased region" description="Polar residues" evidence="10">
    <location>
        <begin position="393"/>
        <end position="409"/>
    </location>
</feature>
<dbReference type="InterPro" id="IPR044111">
    <property type="entry name" value="GAT_GGA3"/>
</dbReference>
<dbReference type="SUPFAM" id="SSF48464">
    <property type="entry name" value="ENTH/VHS domain"/>
    <property type="match status" value="1"/>
</dbReference>
<evidence type="ECO:0000259" key="11">
    <source>
        <dbReference type="PROSITE" id="PS50179"/>
    </source>
</evidence>
<dbReference type="Gene3D" id="2.60.40.1230">
    <property type="match status" value="1"/>
</dbReference>
<accession>A0AAV2KLV4</accession>
<dbReference type="InterPro" id="IPR002014">
    <property type="entry name" value="VHS_dom"/>
</dbReference>
<dbReference type="GO" id="GO:0031901">
    <property type="term" value="C:early endosome membrane"/>
    <property type="evidence" value="ECO:0007669"/>
    <property type="project" value="UniProtKB-SubCell"/>
</dbReference>
<dbReference type="AlphaFoldDB" id="A0AAV2KLV4"/>
<dbReference type="Proteomes" id="UP001497482">
    <property type="component" value="Chromosome 18"/>
</dbReference>
<evidence type="ECO:0000256" key="4">
    <source>
        <dbReference type="ARBA" id="ARBA00022448"/>
    </source>
</evidence>
<dbReference type="Gene3D" id="1.25.40.90">
    <property type="match status" value="1"/>
</dbReference>
<gene>
    <name evidence="14" type="ORF">KC01_LOCUS18244</name>
</gene>
<keyword evidence="5" id="KW-0967">Endosome</keyword>
<dbReference type="SMART" id="SM00809">
    <property type="entry name" value="Alpha_adaptinC2"/>
    <property type="match status" value="1"/>
</dbReference>
<dbReference type="InterPro" id="IPR038425">
    <property type="entry name" value="GAT_sf"/>
</dbReference>
<dbReference type="Pfam" id="PF03127">
    <property type="entry name" value="GAT"/>
    <property type="match status" value="1"/>
</dbReference>
<dbReference type="FunFam" id="1.25.40.90:FF:000011">
    <property type="entry name" value="ADP-ribosylation factor-binding protein GGA3 isoform X1"/>
    <property type="match status" value="1"/>
</dbReference>
<dbReference type="InterPro" id="IPR027422">
    <property type="entry name" value="GGA1-3"/>
</dbReference>
<dbReference type="GO" id="GO:0043130">
    <property type="term" value="F:ubiquitin binding"/>
    <property type="evidence" value="ECO:0007669"/>
    <property type="project" value="InterPro"/>
</dbReference>
<proteinExistence type="inferred from homology"/>
<reference evidence="14 15" key="1">
    <citation type="submission" date="2024-04" db="EMBL/GenBank/DDBJ databases">
        <authorList>
            <person name="Waldvogel A.-M."/>
            <person name="Schoenle A."/>
        </authorList>
    </citation>
    <scope>NUCLEOTIDE SEQUENCE [LARGE SCALE GENOMIC DNA]</scope>
</reference>
<evidence type="ECO:0008006" key="16">
    <source>
        <dbReference type="Google" id="ProtNLM"/>
    </source>
</evidence>
<keyword evidence="4" id="KW-0813">Transport</keyword>
<dbReference type="InterPro" id="IPR004152">
    <property type="entry name" value="GAT_dom"/>
</dbReference>
<comment type="subcellular location">
    <subcellularLocation>
        <location evidence="2">Early endosome membrane</location>
        <topology evidence="2">Peripheral membrane protein</topology>
    </subcellularLocation>
    <subcellularLocation>
        <location evidence="1">Golgi apparatus</location>
        <location evidence="1">trans-Golgi network membrane</location>
        <topology evidence="1">Peripheral membrane protein</topology>
    </subcellularLocation>
</comment>
<evidence type="ECO:0000256" key="8">
    <source>
        <dbReference type="ARBA" id="ARBA00023034"/>
    </source>
</evidence>
<dbReference type="SUPFAM" id="SSF49348">
    <property type="entry name" value="Clathrin adaptor appendage domain"/>
    <property type="match status" value="1"/>
</dbReference>
<keyword evidence="9" id="KW-0472">Membrane</keyword>
<dbReference type="CDD" id="cd14240">
    <property type="entry name" value="GAT_GGA3"/>
    <property type="match status" value="1"/>
</dbReference>
<name>A0AAV2KLV4_KNICA</name>
<dbReference type="Gene3D" id="1.20.58.160">
    <property type="match status" value="1"/>
</dbReference>
<evidence type="ECO:0000256" key="7">
    <source>
        <dbReference type="ARBA" id="ARBA00022927"/>
    </source>
</evidence>
<evidence type="ECO:0000259" key="12">
    <source>
        <dbReference type="PROSITE" id="PS50180"/>
    </source>
</evidence>
<dbReference type="PANTHER" id="PTHR45905:SF3">
    <property type="entry name" value="ADP-RIBOSYLATION FACTOR-BINDING PROTEIN GGA3"/>
    <property type="match status" value="1"/>
</dbReference>
<evidence type="ECO:0000313" key="15">
    <source>
        <dbReference type="Proteomes" id="UP001497482"/>
    </source>
</evidence>
<feature type="region of interest" description="Disordered" evidence="10">
    <location>
        <begin position="390"/>
        <end position="409"/>
    </location>
</feature>
<protein>
    <recommendedName>
        <fullName evidence="16">ADP-ribosylation factor-binding protein GGA3</fullName>
    </recommendedName>
</protein>
<sequence length="671" mass="73412">MAYQEGESLESWLNKATHPTNRQEDWEYIIGFCDQINRELEGPQIAVTLLVHKIHSPQEWEALQALTVLEACMKNCGRRFHNEVGKYRFLNELIKVVSPKYMGDTAPEKVKAKIVEMLYSWTVAFPDEHKIAEAYQTLKRQGLVPHDPELPLDKTLIPSPPTRPKHPVFDNEDMGKLLAELLRSKNPEDLQEANRLIKSMVKEDEVRAQKVTNRIHTLEEVGINVRLLTEMLSHYNKESSSDSDKEIIKDLYERCDKLRRAAFKMATESEDNDASLGDILQASDDLSRVISSYKKIVEGLPINGDTEDPHSKAGRCENAETDTLIDLDESDTPSPPHPAALLSQPPDPFSALVAPAPIPAPQQVADFLSGGIVSASLSLLDDELLSLGLNDPPSAQSNQSKTTLSEVSQQWSSLQNTATGIDLLGNGSYSHPAPASTEASYSLQNLQDLAMIGLSDNGLTRGLGMPPPFVSAHGSPSSLLKSTLPGSPALSQPQFHSLSSAPGSPQFLPMSPGHPSLQGSPARGADISLSNVYIPLETIRPSKVLPVTAYDKDGVRVLINFAANCPPGRSDVLVMVVSMLNTAPLPVHNVVLQAAVPKSMKVKLQPPSGTELASFNPILPPASITQIMLLANPSRDKVRLRYKLAFILGDRQCNEVGEVDQFPPPETWAHL</sequence>
<feature type="domain" description="GAT" evidence="13">
    <location>
        <begin position="171"/>
        <end position="298"/>
    </location>
</feature>
<keyword evidence="7" id="KW-0653">Protein transport</keyword>
<dbReference type="InterPro" id="IPR041198">
    <property type="entry name" value="GGA_N-GAT"/>
</dbReference>
<dbReference type="Pfam" id="PF00790">
    <property type="entry name" value="VHS"/>
    <property type="match status" value="1"/>
</dbReference>
<dbReference type="SMART" id="SM00288">
    <property type="entry name" value="VHS"/>
    <property type="match status" value="1"/>
</dbReference>
<evidence type="ECO:0000256" key="9">
    <source>
        <dbReference type="ARBA" id="ARBA00023136"/>
    </source>
</evidence>
<evidence type="ECO:0000259" key="13">
    <source>
        <dbReference type="PROSITE" id="PS50909"/>
    </source>
</evidence>
<dbReference type="InterPro" id="IPR008152">
    <property type="entry name" value="Clathrin_a/b/g-adaptin_app_Ig"/>
</dbReference>
<dbReference type="PROSITE" id="PS50180">
    <property type="entry name" value="GAE"/>
    <property type="match status" value="1"/>
</dbReference>